<dbReference type="EMBL" id="CP050267">
    <property type="protein sequence ID" value="QIR07553.1"/>
    <property type="molecule type" value="Genomic_DNA"/>
</dbReference>
<feature type="signal peptide" evidence="1">
    <location>
        <begin position="1"/>
        <end position="20"/>
    </location>
</feature>
<evidence type="ECO:0008006" key="4">
    <source>
        <dbReference type="Google" id="ProtNLM"/>
    </source>
</evidence>
<sequence>MKAILLVGWLFLILSWPSSAETASPTMENAWQSWPQVGKATLTWGWWTIYRSELRAPDGDYQPQQPHALVITYARDISDKRLMEATDDQWQHLGFSASQRAVWLEKISPAWGDIKENDRLAFVRTQTGGTFYYQRADQNWQPTLNLTDTALADAFLAIWLSENTDYPDHRKALLGDPS</sequence>
<accession>A0ABX6KAF6</accession>
<feature type="chain" id="PRO_5046995019" description="Chalcone isomerase domain-containing protein" evidence="1">
    <location>
        <begin position="21"/>
        <end position="178"/>
    </location>
</feature>
<gene>
    <name evidence="2" type="ORF">HBA18_14135</name>
</gene>
<evidence type="ECO:0000313" key="2">
    <source>
        <dbReference type="EMBL" id="QIR07553.1"/>
    </source>
</evidence>
<organism evidence="2 3">
    <name type="scientific">Salinivibrio costicola</name>
    <name type="common">Vibrio costicola</name>
    <dbReference type="NCBI Taxonomy" id="51367"/>
    <lineage>
        <taxon>Bacteria</taxon>
        <taxon>Pseudomonadati</taxon>
        <taxon>Pseudomonadota</taxon>
        <taxon>Gammaproteobacteria</taxon>
        <taxon>Vibrionales</taxon>
        <taxon>Vibrionaceae</taxon>
        <taxon>Salinivibrio</taxon>
    </lineage>
</organism>
<dbReference type="RefSeq" id="WP_167315141.1">
    <property type="nucleotide sequence ID" value="NZ_CP050267.1"/>
</dbReference>
<proteinExistence type="predicted"/>
<protein>
    <recommendedName>
        <fullName evidence="4">Chalcone isomerase domain-containing protein</fullName>
    </recommendedName>
</protein>
<reference evidence="2 3" key="1">
    <citation type="submission" date="2020-03" db="EMBL/GenBank/DDBJ databases">
        <title>Genome mining reveals the biosynthetic pathways of PHA and ectoines of the halophilic strain Salinivibrio costicola M318 isolated from fermented shrimp paste.</title>
        <authorList>
            <person name="Doan T.V."/>
            <person name="Tran L.T."/>
            <person name="Trieu T.A."/>
            <person name="Nguyen Q.V."/>
            <person name="Quach T.N."/>
            <person name="Phi T.Q."/>
            <person name="Kumar S."/>
        </authorList>
    </citation>
    <scope>NUCLEOTIDE SEQUENCE [LARGE SCALE GENOMIC DNA]</scope>
    <source>
        <strain evidence="2 3">M318</strain>
    </source>
</reference>
<keyword evidence="1" id="KW-0732">Signal</keyword>
<evidence type="ECO:0000313" key="3">
    <source>
        <dbReference type="Proteomes" id="UP000501408"/>
    </source>
</evidence>
<dbReference type="Proteomes" id="UP000501408">
    <property type="component" value="Chromosome 2"/>
</dbReference>
<evidence type="ECO:0000256" key="1">
    <source>
        <dbReference type="SAM" id="SignalP"/>
    </source>
</evidence>
<keyword evidence="3" id="KW-1185">Reference proteome</keyword>
<name>A0ABX6KAF6_SALCS</name>